<reference evidence="4 5" key="1">
    <citation type="submission" date="2023-11" db="EMBL/GenBank/DDBJ databases">
        <title>Lentzea sokolovensis, sp. nov., Lentzea kristufkii, sp. nov., and Lentzea miocenensis, sp. nov., rare actinobacteria from Sokolov Coal Basin, Miocene lacustrine sediment, Czech Republic.</title>
        <authorList>
            <person name="Lara A."/>
            <person name="Kotroba L."/>
            <person name="Nouioui I."/>
            <person name="Neumann-Schaal M."/>
            <person name="Mast Y."/>
            <person name="Chronakova A."/>
        </authorList>
    </citation>
    <scope>NUCLEOTIDE SEQUENCE [LARGE SCALE GENOMIC DNA]</scope>
    <source>
        <strain evidence="4 5">BCCO 10_0856</strain>
    </source>
</reference>
<evidence type="ECO:0000313" key="4">
    <source>
        <dbReference type="EMBL" id="MDX8035459.1"/>
    </source>
</evidence>
<dbReference type="InterPro" id="IPR002586">
    <property type="entry name" value="CobQ/CobB/MinD/ParA_Nub-bd_dom"/>
</dbReference>
<gene>
    <name evidence="4" type="ORF">SK803_35075</name>
</gene>
<dbReference type="EMBL" id="JAXAVW010000035">
    <property type="protein sequence ID" value="MDX8035459.1"/>
    <property type="molecule type" value="Genomic_DNA"/>
</dbReference>
<dbReference type="Proteomes" id="UP001285521">
    <property type="component" value="Unassembled WGS sequence"/>
</dbReference>
<dbReference type="Gene3D" id="3.40.50.300">
    <property type="entry name" value="P-loop containing nucleotide triphosphate hydrolases"/>
    <property type="match status" value="1"/>
</dbReference>
<organism evidence="4 5">
    <name type="scientific">Lentzea miocenica</name>
    <dbReference type="NCBI Taxonomy" id="3095431"/>
    <lineage>
        <taxon>Bacteria</taxon>
        <taxon>Bacillati</taxon>
        <taxon>Actinomycetota</taxon>
        <taxon>Actinomycetes</taxon>
        <taxon>Pseudonocardiales</taxon>
        <taxon>Pseudonocardiaceae</taxon>
        <taxon>Lentzea</taxon>
    </lineage>
</organism>
<dbReference type="InterPro" id="IPR027417">
    <property type="entry name" value="P-loop_NTPase"/>
</dbReference>
<dbReference type="SMART" id="SM00028">
    <property type="entry name" value="TPR"/>
    <property type="match status" value="5"/>
</dbReference>
<dbReference type="SUPFAM" id="SSF52540">
    <property type="entry name" value="P-loop containing nucleoside triphosphate hydrolases"/>
    <property type="match status" value="1"/>
</dbReference>
<feature type="domain" description="CobQ/CobB/MinD/ParA nucleotide binding" evidence="3">
    <location>
        <begin position="4"/>
        <end position="164"/>
    </location>
</feature>
<sequence length="774" mass="85092">MIVTFYSYKGGVGRSFCLANVAVQLARWGNRVLCVDFDLDAPGLHEYFKPYLGGRQVEAGLVEVVSGETHWTRAAIDVDVPEAEFLTLLAAGRMNAGYADRAQTLSWPDLFANQDLGWRFEKIRAEWEENFDYVLIDSRTGITDIGGICTAQLPDVLVLCVAPNLQNLAGALEVAERAAQARDRLPYDRSGLLYLPVVSRFDGKEEYERARSWRTKLAEEFAPLYVSWLPSDQGDDQAELGLVERTTVPYLPYWSFGEEIAVVDERSGSPDSVSYYMDNIAALLAHRLSDADVLVSNRDTYVSAARERGRRETGQGFSYDVLVHGTSEEAVELTTELIEFGVRAVRGRLAELSMVRHFVIVDPPARASAGIQEILDQVQLDPGRLVMVVGDAPKQLSSAHPIAGSAVDVVTAVPAQDMGPHWEGVLVFTAHVLKSRGDLIAAHALAGRALEAAQTPIRATLLRAELAKDLGRVEEAETDLNRVLSLSVSNSFEAQRAHRLLGEIYRDGDDLASAVDHFRAALQAGGSDREQALVHRELARMELREGNTERAVDHLGTARGHAAGDIVLEAQLAFELGSMLLDQGDFDAAGRQLVDAVEWNTLSLDDQVTALRQLAYLESVAGRQHGAEDYLRRAHDLAVRPVDKIDIVIELGRLQRDAFGVDQAIRELSSVRMTLDPGNLIGEARLAETLGNLHFDNDDPESARSAFVEALEIFRRLGDRAGEVRALIGLVSVFRVTDPIQAAQASGDARRLLTRLRGPEADLLRRQLDAVKPK</sequence>
<evidence type="ECO:0000256" key="1">
    <source>
        <dbReference type="ARBA" id="ARBA00022741"/>
    </source>
</evidence>
<evidence type="ECO:0000256" key="2">
    <source>
        <dbReference type="ARBA" id="ARBA00022840"/>
    </source>
</evidence>
<dbReference type="PANTHER" id="PTHR43384">
    <property type="entry name" value="SEPTUM SITE-DETERMINING PROTEIN MIND HOMOLOG, CHLOROPLASTIC-RELATED"/>
    <property type="match status" value="1"/>
</dbReference>
<dbReference type="RefSeq" id="WP_319970486.1">
    <property type="nucleotide sequence ID" value="NZ_JAXAVW010000035.1"/>
</dbReference>
<dbReference type="InterPro" id="IPR011990">
    <property type="entry name" value="TPR-like_helical_dom_sf"/>
</dbReference>
<proteinExistence type="predicted"/>
<evidence type="ECO:0000313" key="5">
    <source>
        <dbReference type="Proteomes" id="UP001285521"/>
    </source>
</evidence>
<name>A0ABU4TBB1_9PSEU</name>
<dbReference type="InterPro" id="IPR050625">
    <property type="entry name" value="ParA/MinD_ATPase"/>
</dbReference>
<dbReference type="Pfam" id="PF01656">
    <property type="entry name" value="CbiA"/>
    <property type="match status" value="1"/>
</dbReference>
<dbReference type="NCBIfam" id="NF047398">
    <property type="entry name" value="AAA_KGGVGR"/>
    <property type="match status" value="1"/>
</dbReference>
<dbReference type="Pfam" id="PF13432">
    <property type="entry name" value="TPR_16"/>
    <property type="match status" value="2"/>
</dbReference>
<accession>A0ABU4TBB1</accession>
<evidence type="ECO:0000259" key="3">
    <source>
        <dbReference type="Pfam" id="PF01656"/>
    </source>
</evidence>
<comment type="caution">
    <text evidence="4">The sequence shown here is derived from an EMBL/GenBank/DDBJ whole genome shotgun (WGS) entry which is preliminary data.</text>
</comment>
<dbReference type="SUPFAM" id="SSF48452">
    <property type="entry name" value="TPR-like"/>
    <property type="match status" value="2"/>
</dbReference>
<keyword evidence="5" id="KW-1185">Reference proteome</keyword>
<dbReference type="InterPro" id="IPR019734">
    <property type="entry name" value="TPR_rpt"/>
</dbReference>
<keyword evidence="2" id="KW-0067">ATP-binding</keyword>
<reference evidence="4 5" key="2">
    <citation type="submission" date="2023-11" db="EMBL/GenBank/DDBJ databases">
        <authorList>
            <person name="Lara A.C."/>
            <person name="Chronakova A."/>
        </authorList>
    </citation>
    <scope>NUCLEOTIDE SEQUENCE [LARGE SCALE GENOMIC DNA]</scope>
    <source>
        <strain evidence="4 5">BCCO 10_0856</strain>
    </source>
</reference>
<keyword evidence="1" id="KW-0547">Nucleotide-binding</keyword>
<protein>
    <submittedName>
        <fullName evidence="4">AAA family ATPase</fullName>
    </submittedName>
</protein>
<dbReference type="Gene3D" id="1.25.40.10">
    <property type="entry name" value="Tetratricopeptide repeat domain"/>
    <property type="match status" value="2"/>
</dbReference>
<dbReference type="PANTHER" id="PTHR43384:SF6">
    <property type="entry name" value="SEPTUM SITE-DETERMINING PROTEIN MIND HOMOLOG, CHLOROPLASTIC"/>
    <property type="match status" value="1"/>
</dbReference>